<keyword evidence="6" id="KW-1185">Reference proteome</keyword>
<dbReference type="InterPro" id="IPR011991">
    <property type="entry name" value="ArsR-like_HTH"/>
</dbReference>
<evidence type="ECO:0000313" key="6">
    <source>
        <dbReference type="Proteomes" id="UP000518316"/>
    </source>
</evidence>
<dbReference type="PANTHER" id="PTHR30154:SF53">
    <property type="entry name" value="HTH-TYPE TRANSCRIPTIONAL REGULATOR LRPC"/>
    <property type="match status" value="1"/>
</dbReference>
<feature type="domain" description="HTH asnC-type" evidence="4">
    <location>
        <begin position="1"/>
        <end position="62"/>
    </location>
</feature>
<name>A0A7W3TRI4_9LACO</name>
<comment type="caution">
    <text evidence="5">The sequence shown here is derived from an EMBL/GenBank/DDBJ whole genome shotgun (WGS) entry which is preliminary data.</text>
</comment>
<dbReference type="GO" id="GO:0043565">
    <property type="term" value="F:sequence-specific DNA binding"/>
    <property type="evidence" value="ECO:0007669"/>
    <property type="project" value="InterPro"/>
</dbReference>
<dbReference type="InterPro" id="IPR011008">
    <property type="entry name" value="Dimeric_a/b-barrel"/>
</dbReference>
<gene>
    <name evidence="5" type="ORF">H5S40_05255</name>
</gene>
<evidence type="ECO:0000256" key="1">
    <source>
        <dbReference type="ARBA" id="ARBA00023015"/>
    </source>
</evidence>
<keyword evidence="3" id="KW-0804">Transcription</keyword>
<accession>A0A7W3TRI4</accession>
<protein>
    <submittedName>
        <fullName evidence="5">Lrp/AsnC family transcriptional regulator</fullName>
    </submittedName>
</protein>
<dbReference type="InterPro" id="IPR019887">
    <property type="entry name" value="Tscrpt_reg_AsnC/Lrp_C"/>
</dbReference>
<dbReference type="Pfam" id="PF13412">
    <property type="entry name" value="HTH_24"/>
    <property type="match status" value="1"/>
</dbReference>
<dbReference type="CDD" id="cd00090">
    <property type="entry name" value="HTH_ARSR"/>
    <property type="match status" value="1"/>
</dbReference>
<dbReference type="PANTHER" id="PTHR30154">
    <property type="entry name" value="LEUCINE-RESPONSIVE REGULATORY PROTEIN"/>
    <property type="match status" value="1"/>
</dbReference>
<dbReference type="EMBL" id="JACIVC010000054">
    <property type="protein sequence ID" value="MBB1069564.1"/>
    <property type="molecule type" value="Genomic_DNA"/>
</dbReference>
<dbReference type="SUPFAM" id="SSF54909">
    <property type="entry name" value="Dimeric alpha+beta barrel"/>
    <property type="match status" value="1"/>
</dbReference>
<dbReference type="InterPro" id="IPR036388">
    <property type="entry name" value="WH-like_DNA-bd_sf"/>
</dbReference>
<dbReference type="GO" id="GO:0043200">
    <property type="term" value="P:response to amino acid"/>
    <property type="evidence" value="ECO:0007669"/>
    <property type="project" value="TreeGrafter"/>
</dbReference>
<keyword evidence="1" id="KW-0805">Transcription regulation</keyword>
<dbReference type="RefSeq" id="WP_153709217.1">
    <property type="nucleotide sequence ID" value="NZ_JACIVC010000054.1"/>
</dbReference>
<sequence length="159" mass="18226">MDKIDRKIINLLQKNARASLKELSKECFISSPAIAARINKLEKSGIITGYHTSVNMEKIDFHVKAFIQVQLEPRQKQEFYPYIQQIPNVIECNCVTGDYSEIMEVVFPSTTDLDDFINTIQQRFGKTSTQIVFSTSVEHRGVRLASSQNNLPEEQNEQK</sequence>
<dbReference type="Pfam" id="PF01037">
    <property type="entry name" value="AsnC_trans_reg"/>
    <property type="match status" value="1"/>
</dbReference>
<reference evidence="5 6" key="1">
    <citation type="submission" date="2020-07" db="EMBL/GenBank/DDBJ databases">
        <title>Description of Limosilactobacillus balticus sp. nov., Limosilactobacillus agrestis sp. nov., Limosilactobacillus albertensis sp. nov., Limosilactobacillus rudii sp. nov., Limosilactobacillus fastidiosus sp. nov., five novel Limosilactobacillus species isolated from the vertebrate gastrointestinal tract, and proposal of 6 subspecies of Limosilactobacillus reuteri adapted to the gastrointestinal tract of specific vertebrate hosts.</title>
        <authorList>
            <person name="Li F."/>
            <person name="Cheng C."/>
            <person name="Zheng J."/>
            <person name="Quevedo R.M."/>
            <person name="Li J."/>
            <person name="Roos S."/>
            <person name="Gaenzle M.G."/>
            <person name="Walter J."/>
        </authorList>
    </citation>
    <scope>NUCLEOTIDE SEQUENCE [LARGE SCALE GENOMIC DNA]</scope>
    <source>
        <strain evidence="5 6">RRLNB_1_1</strain>
    </source>
</reference>
<dbReference type="InterPro" id="IPR019888">
    <property type="entry name" value="Tscrpt_reg_AsnC-like"/>
</dbReference>
<dbReference type="InterPro" id="IPR036390">
    <property type="entry name" value="WH_DNA-bd_sf"/>
</dbReference>
<dbReference type="SUPFAM" id="SSF46785">
    <property type="entry name" value="Winged helix' DNA-binding domain"/>
    <property type="match status" value="1"/>
</dbReference>
<dbReference type="InterPro" id="IPR000485">
    <property type="entry name" value="AsnC-type_HTH_dom"/>
</dbReference>
<dbReference type="PROSITE" id="PS50956">
    <property type="entry name" value="HTH_ASNC_2"/>
    <property type="match status" value="1"/>
</dbReference>
<keyword evidence="2" id="KW-0238">DNA-binding</keyword>
<dbReference type="Gene3D" id="3.30.70.920">
    <property type="match status" value="1"/>
</dbReference>
<evidence type="ECO:0000256" key="3">
    <source>
        <dbReference type="ARBA" id="ARBA00023163"/>
    </source>
</evidence>
<dbReference type="AlphaFoldDB" id="A0A7W3TRI4"/>
<evidence type="ECO:0000313" key="5">
    <source>
        <dbReference type="EMBL" id="MBB1069564.1"/>
    </source>
</evidence>
<dbReference type="SMART" id="SM00344">
    <property type="entry name" value="HTH_ASNC"/>
    <property type="match status" value="1"/>
</dbReference>
<dbReference type="PRINTS" id="PR00033">
    <property type="entry name" value="HTHASNC"/>
</dbReference>
<dbReference type="Proteomes" id="UP000518316">
    <property type="component" value="Unassembled WGS sequence"/>
</dbReference>
<proteinExistence type="predicted"/>
<evidence type="ECO:0000259" key="4">
    <source>
        <dbReference type="PROSITE" id="PS50956"/>
    </source>
</evidence>
<organism evidence="5 6">
    <name type="scientific">Limosilactobacillus albertensis</name>
    <dbReference type="NCBI Taxonomy" id="2759752"/>
    <lineage>
        <taxon>Bacteria</taxon>
        <taxon>Bacillati</taxon>
        <taxon>Bacillota</taxon>
        <taxon>Bacilli</taxon>
        <taxon>Lactobacillales</taxon>
        <taxon>Lactobacillaceae</taxon>
        <taxon>Limosilactobacillus</taxon>
    </lineage>
</organism>
<evidence type="ECO:0000256" key="2">
    <source>
        <dbReference type="ARBA" id="ARBA00023125"/>
    </source>
</evidence>
<dbReference type="Gene3D" id="1.10.10.10">
    <property type="entry name" value="Winged helix-like DNA-binding domain superfamily/Winged helix DNA-binding domain"/>
    <property type="match status" value="1"/>
</dbReference>
<dbReference type="GO" id="GO:0005829">
    <property type="term" value="C:cytosol"/>
    <property type="evidence" value="ECO:0007669"/>
    <property type="project" value="TreeGrafter"/>
</dbReference>